<evidence type="ECO:0000259" key="2">
    <source>
        <dbReference type="Pfam" id="PF13791"/>
    </source>
</evidence>
<feature type="domain" description="Sigma factor regulator N-terminal" evidence="3">
    <location>
        <begin position="60"/>
        <end position="148"/>
    </location>
</feature>
<evidence type="ECO:0000313" key="5">
    <source>
        <dbReference type="Proteomes" id="UP000198694"/>
    </source>
</evidence>
<reference evidence="4 5" key="1">
    <citation type="submission" date="2016-10" db="EMBL/GenBank/DDBJ databases">
        <authorList>
            <person name="de Groot N.N."/>
        </authorList>
    </citation>
    <scope>NUCLEOTIDE SEQUENCE [LARGE SCALE GENOMIC DNA]</scope>
    <source>
        <strain evidence="4 5">CGMCC 1.6502</strain>
    </source>
</reference>
<dbReference type="Pfam" id="PF13791">
    <property type="entry name" value="Sigma_reg_C"/>
    <property type="match status" value="1"/>
</dbReference>
<dbReference type="AlphaFoldDB" id="A0A1G9A2K0"/>
<keyword evidence="1" id="KW-0472">Membrane</keyword>
<evidence type="ECO:0000256" key="1">
    <source>
        <dbReference type="SAM" id="Phobius"/>
    </source>
</evidence>
<keyword evidence="5" id="KW-1185">Reference proteome</keyword>
<feature type="domain" description="Sigma factor regulator C-terminal" evidence="2">
    <location>
        <begin position="196"/>
        <end position="356"/>
    </location>
</feature>
<evidence type="ECO:0000313" key="4">
    <source>
        <dbReference type="EMBL" id="SDK21481.1"/>
    </source>
</evidence>
<feature type="transmembrane region" description="Helical" evidence="1">
    <location>
        <begin position="75"/>
        <end position="99"/>
    </location>
</feature>
<keyword evidence="1" id="KW-1133">Transmembrane helix</keyword>
<dbReference type="InterPro" id="IPR029101">
    <property type="entry name" value="Sigma_reg_N"/>
</dbReference>
<accession>A0A1G9A2K0</accession>
<organism evidence="4 5">
    <name type="scientific">Sediminibacillus albus</name>
    <dbReference type="NCBI Taxonomy" id="407036"/>
    <lineage>
        <taxon>Bacteria</taxon>
        <taxon>Bacillati</taxon>
        <taxon>Bacillota</taxon>
        <taxon>Bacilli</taxon>
        <taxon>Bacillales</taxon>
        <taxon>Bacillaceae</taxon>
        <taxon>Sediminibacillus</taxon>
    </lineage>
</organism>
<sequence length="363" mass="41586">MSDDFKKKLDDYAEGKLSSEEEMELNRELEKMEQYQAYIEEQVGPNKNNIDPELNNKRQKEILKKGKWKARFQNAITALSILVVITILCSFITNVFYAWGDRGAVYDDVIESTIALTEPNLRVTSKSFSPNSFFTMNWSGELAKEIGNDVETINKLDMKFLLHSPINFNLQTKDDQNSYFISPNDNETLRNNWGKLEVLPEGTVVEAYISFDQFYTTAQVFNKLKGKNYRPVWFAVNSGPKTEGDNNYKVNNNPIGMPFIPVKQTSSSESGGISSQEIINNPDTRNSKFIQTLHLIKDYEHIAEGISTYPSFNLENIIRYIEEHGVNIYGAVITGPKKEILNLQNEDWVSTVQVGEARLWNWN</sequence>
<dbReference type="STRING" id="407036.SAMN05216243_2371"/>
<name>A0A1G9A2K0_9BACI</name>
<dbReference type="InterPro" id="IPR025672">
    <property type="entry name" value="Sigma_reg_C_dom"/>
</dbReference>
<dbReference type="Pfam" id="PF13800">
    <property type="entry name" value="Sigma_reg_N"/>
    <property type="match status" value="1"/>
</dbReference>
<proteinExistence type="predicted"/>
<gene>
    <name evidence="4" type="ORF">SAMN05216243_2371</name>
</gene>
<dbReference type="EMBL" id="FNFL01000003">
    <property type="protein sequence ID" value="SDK21481.1"/>
    <property type="molecule type" value="Genomic_DNA"/>
</dbReference>
<protein>
    <submittedName>
        <fullName evidence="4">Sigma factor regulator N-terminal</fullName>
    </submittedName>
</protein>
<evidence type="ECO:0000259" key="3">
    <source>
        <dbReference type="Pfam" id="PF13800"/>
    </source>
</evidence>
<keyword evidence="1" id="KW-0812">Transmembrane</keyword>
<dbReference type="Proteomes" id="UP000198694">
    <property type="component" value="Unassembled WGS sequence"/>
</dbReference>
<dbReference type="RefSeq" id="WP_175559326.1">
    <property type="nucleotide sequence ID" value="NZ_FNFL01000003.1"/>
</dbReference>